<name>A0A0B0MVV8_GOSAR</name>
<comment type="caution">
    <text evidence="1">The sequence shown here is derived from an EMBL/GenBank/DDBJ whole genome shotgun (WGS) entry which is preliminary data.</text>
</comment>
<accession>A0A0B0MVV8</accession>
<dbReference type="Proteomes" id="UP000032142">
    <property type="component" value="Unassembled WGS sequence"/>
</dbReference>
<dbReference type="EMBL" id="JRRC01446852">
    <property type="protein sequence ID" value="KHG06233.1"/>
    <property type="molecule type" value="Genomic_DNA"/>
</dbReference>
<proteinExistence type="predicted"/>
<protein>
    <submittedName>
        <fullName evidence="1">Uncharacterized protein</fullName>
    </submittedName>
</protein>
<evidence type="ECO:0000313" key="1">
    <source>
        <dbReference type="EMBL" id="KHG06233.1"/>
    </source>
</evidence>
<keyword evidence="2" id="KW-1185">Reference proteome</keyword>
<gene>
    <name evidence="1" type="ORF">F383_31830</name>
</gene>
<reference evidence="2" key="1">
    <citation type="submission" date="2014-09" db="EMBL/GenBank/DDBJ databases">
        <authorList>
            <person name="Mudge J."/>
            <person name="Ramaraj T."/>
            <person name="Lindquist I.E."/>
            <person name="Bharti A.K."/>
            <person name="Sundararajan A."/>
            <person name="Cameron C.T."/>
            <person name="Woodward J.E."/>
            <person name="May G.D."/>
            <person name="Brubaker C."/>
            <person name="Broadhvest J."/>
            <person name="Wilkins T.A."/>
        </authorList>
    </citation>
    <scope>NUCLEOTIDE SEQUENCE</scope>
    <source>
        <strain evidence="2">cv. AKA8401</strain>
    </source>
</reference>
<organism evidence="1 2">
    <name type="scientific">Gossypium arboreum</name>
    <name type="common">Tree cotton</name>
    <name type="synonym">Gossypium nanking</name>
    <dbReference type="NCBI Taxonomy" id="29729"/>
    <lineage>
        <taxon>Eukaryota</taxon>
        <taxon>Viridiplantae</taxon>
        <taxon>Streptophyta</taxon>
        <taxon>Embryophyta</taxon>
        <taxon>Tracheophyta</taxon>
        <taxon>Spermatophyta</taxon>
        <taxon>Magnoliopsida</taxon>
        <taxon>eudicotyledons</taxon>
        <taxon>Gunneridae</taxon>
        <taxon>Pentapetalae</taxon>
        <taxon>rosids</taxon>
        <taxon>malvids</taxon>
        <taxon>Malvales</taxon>
        <taxon>Malvaceae</taxon>
        <taxon>Malvoideae</taxon>
        <taxon>Gossypium</taxon>
    </lineage>
</organism>
<sequence length="43" mass="4997">MYALFSHGCVWSRVRQTACLHGRVTPVSLRIFLSFQNFHMLSV</sequence>
<dbReference type="AlphaFoldDB" id="A0A0B0MVV8"/>
<evidence type="ECO:0000313" key="2">
    <source>
        <dbReference type="Proteomes" id="UP000032142"/>
    </source>
</evidence>